<protein>
    <submittedName>
        <fullName evidence="1">Uncharacterized protein</fullName>
    </submittedName>
</protein>
<reference evidence="1" key="1">
    <citation type="journal article" date="2023" name="GigaByte">
        <title>Genome assembly of the bearded iris, Iris pallida Lam.</title>
        <authorList>
            <person name="Bruccoleri R.E."/>
            <person name="Oakeley E.J."/>
            <person name="Faust A.M.E."/>
            <person name="Altorfer M."/>
            <person name="Dessus-Babus S."/>
            <person name="Burckhardt D."/>
            <person name="Oertli M."/>
            <person name="Naumann U."/>
            <person name="Petersen F."/>
            <person name="Wong J."/>
        </authorList>
    </citation>
    <scope>NUCLEOTIDE SEQUENCE</scope>
    <source>
        <strain evidence="1">GSM-AAB239-AS_SAM_17_03QT</strain>
    </source>
</reference>
<comment type="caution">
    <text evidence="1">The sequence shown here is derived from an EMBL/GenBank/DDBJ whole genome shotgun (WGS) entry which is preliminary data.</text>
</comment>
<organism evidence="1 2">
    <name type="scientific">Iris pallida</name>
    <name type="common">Sweet iris</name>
    <dbReference type="NCBI Taxonomy" id="29817"/>
    <lineage>
        <taxon>Eukaryota</taxon>
        <taxon>Viridiplantae</taxon>
        <taxon>Streptophyta</taxon>
        <taxon>Embryophyta</taxon>
        <taxon>Tracheophyta</taxon>
        <taxon>Spermatophyta</taxon>
        <taxon>Magnoliopsida</taxon>
        <taxon>Liliopsida</taxon>
        <taxon>Asparagales</taxon>
        <taxon>Iridaceae</taxon>
        <taxon>Iridoideae</taxon>
        <taxon>Irideae</taxon>
        <taxon>Iris</taxon>
    </lineage>
</organism>
<evidence type="ECO:0000313" key="1">
    <source>
        <dbReference type="EMBL" id="KAJ6806330.1"/>
    </source>
</evidence>
<sequence>MIPLEYDSTCPSMTAGSQIPQYLSGTGGMDKCGQGIISIHVREIHCSISRLEYPRLLGVCL</sequence>
<proteinExistence type="predicted"/>
<evidence type="ECO:0000313" key="2">
    <source>
        <dbReference type="Proteomes" id="UP001140949"/>
    </source>
</evidence>
<dbReference type="EMBL" id="JANAVB010034619">
    <property type="protein sequence ID" value="KAJ6806330.1"/>
    <property type="molecule type" value="Genomic_DNA"/>
</dbReference>
<dbReference type="Proteomes" id="UP001140949">
    <property type="component" value="Unassembled WGS sequence"/>
</dbReference>
<name>A0AAX6EQH8_IRIPA</name>
<keyword evidence="2" id="KW-1185">Reference proteome</keyword>
<reference evidence="1" key="2">
    <citation type="submission" date="2023-04" db="EMBL/GenBank/DDBJ databases">
        <authorList>
            <person name="Bruccoleri R.E."/>
            <person name="Oakeley E.J."/>
            <person name="Faust A.-M."/>
            <person name="Dessus-Babus S."/>
            <person name="Altorfer M."/>
            <person name="Burckhardt D."/>
            <person name="Oertli M."/>
            <person name="Naumann U."/>
            <person name="Petersen F."/>
            <person name="Wong J."/>
        </authorList>
    </citation>
    <scope>NUCLEOTIDE SEQUENCE</scope>
    <source>
        <strain evidence="1">GSM-AAB239-AS_SAM_17_03QT</strain>
        <tissue evidence="1">Leaf</tissue>
    </source>
</reference>
<dbReference type="AlphaFoldDB" id="A0AAX6EQH8"/>
<accession>A0AAX6EQH8</accession>
<gene>
    <name evidence="1" type="ORF">M6B38_176015</name>
</gene>